<feature type="transmembrane region" description="Helical" evidence="1">
    <location>
        <begin position="140"/>
        <end position="160"/>
    </location>
</feature>
<organism evidence="2 3">
    <name type="scientific">Cupriavidus oxalaticus</name>
    <dbReference type="NCBI Taxonomy" id="96344"/>
    <lineage>
        <taxon>Bacteria</taxon>
        <taxon>Pseudomonadati</taxon>
        <taxon>Pseudomonadota</taxon>
        <taxon>Betaproteobacteria</taxon>
        <taxon>Burkholderiales</taxon>
        <taxon>Burkholderiaceae</taxon>
        <taxon>Cupriavidus</taxon>
    </lineage>
</organism>
<dbReference type="InterPro" id="IPR009476">
    <property type="entry name" value="DUF1097"/>
</dbReference>
<name>A0A4V1BYX0_9BURK</name>
<evidence type="ECO:0000256" key="1">
    <source>
        <dbReference type="SAM" id="Phobius"/>
    </source>
</evidence>
<gene>
    <name evidence="2" type="ORF">E0W60_19565</name>
</gene>
<dbReference type="OrthoDB" id="8396882at2"/>
<feature type="transmembrane region" description="Helical" evidence="1">
    <location>
        <begin position="62"/>
        <end position="87"/>
    </location>
</feature>
<feature type="transmembrane region" description="Helical" evidence="1">
    <location>
        <begin position="20"/>
        <end position="50"/>
    </location>
</feature>
<dbReference type="RefSeq" id="WP_135705324.1">
    <property type="nucleotide sequence ID" value="NZ_CP038635.1"/>
</dbReference>
<keyword evidence="1" id="KW-0472">Membrane</keyword>
<keyword evidence="1" id="KW-0812">Transmembrane</keyword>
<dbReference type="KEGG" id="cox:E0W60_19565"/>
<dbReference type="AlphaFoldDB" id="A0A4V1BYX0"/>
<reference evidence="2 3" key="1">
    <citation type="submission" date="2019-03" db="EMBL/GenBank/DDBJ databases">
        <title>Efficiently degradation of phenoxyalkanoic acid herbicides by Cupriavidus oxalaticus strain X32.</title>
        <authorList>
            <person name="Sheng X."/>
        </authorList>
    </citation>
    <scope>NUCLEOTIDE SEQUENCE [LARGE SCALE GENOMIC DNA]</scope>
    <source>
        <strain evidence="2 3">X32</strain>
    </source>
</reference>
<evidence type="ECO:0000313" key="2">
    <source>
        <dbReference type="EMBL" id="QBY53292.1"/>
    </source>
</evidence>
<sequence>MSNTSTPAAMAISPGTFHGITLVGAVVAAVTTFVTLAAALPAWAMFLGWVGYNSRGQTVREGLANLVALLLGIVFGAGTALLIGWLSPHVGNLATPLAVFADVVLVLSLRALPGINNPLAYFLGLISFFAASQPPTPSLLAGLVAAGVLGALGGGISNVLQGRLAR</sequence>
<dbReference type="EMBL" id="CP038635">
    <property type="protein sequence ID" value="QBY53292.1"/>
    <property type="molecule type" value="Genomic_DNA"/>
</dbReference>
<evidence type="ECO:0000313" key="3">
    <source>
        <dbReference type="Proteomes" id="UP000295294"/>
    </source>
</evidence>
<accession>A0A4V1BYX0</accession>
<protein>
    <submittedName>
        <fullName evidence="2">DUF1097 domain-containing protein</fullName>
    </submittedName>
</protein>
<keyword evidence="1" id="KW-1133">Transmembrane helix</keyword>
<dbReference type="Proteomes" id="UP000295294">
    <property type="component" value="Chromosome 2"/>
</dbReference>
<proteinExistence type="predicted"/>
<dbReference type="Pfam" id="PF06496">
    <property type="entry name" value="DUF1097"/>
    <property type="match status" value="1"/>
</dbReference>